<name>A0A839F1F6_9GAMM</name>
<comment type="caution">
    <text evidence="2">The sequence shown here is derived from an EMBL/GenBank/DDBJ whole genome shotgun (WGS) entry which is preliminary data.</text>
</comment>
<dbReference type="AlphaFoldDB" id="A0A839F1F6"/>
<keyword evidence="1" id="KW-0732">Signal</keyword>
<dbReference type="RefSeq" id="WP_182529982.1">
    <property type="nucleotide sequence ID" value="NZ_JACGXL010000001.1"/>
</dbReference>
<protein>
    <submittedName>
        <fullName evidence="2">Putative delta-60 repeat protein</fullName>
    </submittedName>
</protein>
<dbReference type="Proteomes" id="UP000550401">
    <property type="component" value="Unassembled WGS sequence"/>
</dbReference>
<reference evidence="2 3" key="1">
    <citation type="submission" date="2020-07" db="EMBL/GenBank/DDBJ databases">
        <title>Genomic Encyclopedia of Type Strains, Phase IV (KMG-V): Genome sequencing to study the core and pangenomes of soil and plant-associated prokaryotes.</title>
        <authorList>
            <person name="Whitman W."/>
        </authorList>
    </citation>
    <scope>NUCLEOTIDE SEQUENCE [LARGE SCALE GENOMIC DNA]</scope>
    <source>
        <strain evidence="2 3">RH2WT43</strain>
    </source>
</reference>
<dbReference type="SUPFAM" id="SSF63829">
    <property type="entry name" value="Calcium-dependent phosphotriesterase"/>
    <property type="match status" value="1"/>
</dbReference>
<dbReference type="Gene3D" id="2.80.10.50">
    <property type="match status" value="2"/>
</dbReference>
<dbReference type="NCBIfam" id="TIGR02608">
    <property type="entry name" value="delta_60_rpt"/>
    <property type="match status" value="6"/>
</dbReference>
<dbReference type="InterPro" id="IPR013431">
    <property type="entry name" value="Delta_60_rpt"/>
</dbReference>
<organism evidence="2 3">
    <name type="scientific">Dokdonella fugitiva</name>
    <dbReference type="NCBI Taxonomy" id="328517"/>
    <lineage>
        <taxon>Bacteria</taxon>
        <taxon>Pseudomonadati</taxon>
        <taxon>Pseudomonadota</taxon>
        <taxon>Gammaproteobacteria</taxon>
        <taxon>Lysobacterales</taxon>
        <taxon>Rhodanobacteraceae</taxon>
        <taxon>Dokdonella</taxon>
    </lineage>
</organism>
<evidence type="ECO:0000313" key="2">
    <source>
        <dbReference type="EMBL" id="MBA8886950.1"/>
    </source>
</evidence>
<dbReference type="EMBL" id="JACGXL010000001">
    <property type="protein sequence ID" value="MBA8886950.1"/>
    <property type="molecule type" value="Genomic_DNA"/>
</dbReference>
<dbReference type="Pfam" id="PF17164">
    <property type="entry name" value="DUF5122"/>
    <property type="match status" value="4"/>
</dbReference>
<feature type="signal peptide" evidence="1">
    <location>
        <begin position="1"/>
        <end position="23"/>
    </location>
</feature>
<keyword evidence="3" id="KW-1185">Reference proteome</keyword>
<feature type="chain" id="PRO_5032623454" evidence="1">
    <location>
        <begin position="24"/>
        <end position="468"/>
    </location>
</feature>
<accession>A0A839F1F6</accession>
<evidence type="ECO:0000256" key="1">
    <source>
        <dbReference type="SAM" id="SignalP"/>
    </source>
</evidence>
<proteinExistence type="predicted"/>
<sequence length="468" mass="48178">MLLRTFMPYAAVLVASFALPCAAADGDPDPGFGLAGVSYVAVDDVVAREIYPHASMVLPDGKLLFAGARNKIVPPAPFYEPQIRGMLLRLNADGSPDTGFGNTAIGGLAELPDLASGQRMQGIESIARFADGSYVAVGTAMVNGPLQGYVVKLTASGDIDESFGSGGTVLLPMHYLHAVTLDSQQRIVVGGEHFDSGAFVYTSTIVRLDGTGAYDPTFGSAGVASIAWTDAAASGYVHDLAILDGDAILVGGGFEANGSGLGTDYALARLNVDGSYDTAFATVGWRVFHDPSESSISNAVERLAPLADGRVAFAGYHNTGENITGLVFGRVAADGSTDTTFGDLANPGYFKPAILPSAESANVTGLLMQGDGKLVASVAYYTSEKEEFFAVRSTADGALDTGFAAGGIYAADLAPDGPYSEIGTLLLQADGNLVAGGRAQRTTGSALVDFAATRLLVTSDVIFANGFD</sequence>
<evidence type="ECO:0000313" key="3">
    <source>
        <dbReference type="Proteomes" id="UP000550401"/>
    </source>
</evidence>
<gene>
    <name evidence="2" type="ORF">FHW12_001141</name>
</gene>